<dbReference type="EMBL" id="KI546166">
    <property type="protein sequence ID" value="EST42232.1"/>
    <property type="molecule type" value="Genomic_DNA"/>
</dbReference>
<dbReference type="VEuPathDB" id="GiardiaDB:SS50377_22274"/>
<organism evidence="1">
    <name type="scientific">Spironucleus salmonicida</name>
    <dbReference type="NCBI Taxonomy" id="348837"/>
    <lineage>
        <taxon>Eukaryota</taxon>
        <taxon>Metamonada</taxon>
        <taxon>Diplomonadida</taxon>
        <taxon>Hexamitidae</taxon>
        <taxon>Hexamitinae</taxon>
        <taxon>Spironucleus</taxon>
    </lineage>
</organism>
<proteinExistence type="predicted"/>
<evidence type="ECO:0000313" key="1">
    <source>
        <dbReference type="EMBL" id="EST42232.1"/>
    </source>
</evidence>
<protein>
    <submittedName>
        <fullName evidence="1">Uncharacterized protein</fullName>
    </submittedName>
</protein>
<keyword evidence="3" id="KW-1185">Reference proteome</keyword>
<evidence type="ECO:0000313" key="2">
    <source>
        <dbReference type="EMBL" id="KAH0574659.1"/>
    </source>
</evidence>
<sequence>MEQSLESNILKDIELTQQIIKNSQLHIDQPLIQLNLLKYDQQQRESRIKILQNEVQTLRFQLKQYPTYTLQNANVQASENELEIQEISRQIDLLINSILDKIDRVKSCL</sequence>
<evidence type="ECO:0000313" key="3">
    <source>
        <dbReference type="Proteomes" id="UP000018208"/>
    </source>
</evidence>
<name>V6LCQ5_9EUKA</name>
<gene>
    <name evidence="1" type="ORF">SS50377_18534</name>
    <name evidence="2" type="ORF">SS50377_22274</name>
</gene>
<accession>V6LCQ5</accession>
<reference evidence="1 2" key="1">
    <citation type="journal article" date="2014" name="PLoS Genet.">
        <title>The Genome of Spironucleus salmonicida Highlights a Fish Pathogen Adapted to Fluctuating Environments.</title>
        <authorList>
            <person name="Xu F."/>
            <person name="Jerlstrom-Hultqvist J."/>
            <person name="Einarsson E."/>
            <person name="Astvaldsson A."/>
            <person name="Svard S.G."/>
            <person name="Andersson J.O."/>
        </authorList>
    </citation>
    <scope>NUCLEOTIDE SEQUENCE</scope>
    <source>
        <strain evidence="2">ATCC 50377</strain>
    </source>
</reference>
<dbReference type="EMBL" id="AUWU02000003">
    <property type="protein sequence ID" value="KAH0574659.1"/>
    <property type="molecule type" value="Genomic_DNA"/>
</dbReference>
<dbReference type="Proteomes" id="UP000018208">
    <property type="component" value="Unassembled WGS sequence"/>
</dbReference>
<dbReference type="AlphaFoldDB" id="V6LCQ5"/>
<reference evidence="2" key="2">
    <citation type="submission" date="2020-12" db="EMBL/GenBank/DDBJ databases">
        <title>New Spironucleus salmonicida genome in near-complete chromosomes.</title>
        <authorList>
            <person name="Xu F."/>
            <person name="Kurt Z."/>
            <person name="Jimenez-Gonzalez A."/>
            <person name="Astvaldsson A."/>
            <person name="Andersson J.O."/>
            <person name="Svard S.G."/>
        </authorList>
    </citation>
    <scope>NUCLEOTIDE SEQUENCE</scope>
    <source>
        <strain evidence="2">ATCC 50377</strain>
    </source>
</reference>